<evidence type="ECO:0000259" key="6">
    <source>
        <dbReference type="Pfam" id="PF00962"/>
    </source>
</evidence>
<comment type="cofactor">
    <cofactor evidence="1">
        <name>Zn(2+)</name>
        <dbReference type="ChEBI" id="CHEBI:29105"/>
    </cofactor>
</comment>
<dbReference type="GO" id="GO:0005634">
    <property type="term" value="C:nucleus"/>
    <property type="evidence" value="ECO:0007669"/>
    <property type="project" value="TreeGrafter"/>
</dbReference>
<dbReference type="STRING" id="655819.J5J457"/>
<dbReference type="AlphaFoldDB" id="J5J457"/>
<dbReference type="Pfam" id="PF00962">
    <property type="entry name" value="A_deaminase"/>
    <property type="match status" value="1"/>
</dbReference>
<accession>J5J457</accession>
<dbReference type="SUPFAM" id="SSF51556">
    <property type="entry name" value="Metallo-dependent hydrolases"/>
    <property type="match status" value="1"/>
</dbReference>
<dbReference type="Proteomes" id="UP000002762">
    <property type="component" value="Unassembled WGS sequence"/>
</dbReference>
<keyword evidence="3" id="KW-0378">Hydrolase</keyword>
<keyword evidence="4" id="KW-0862">Zinc</keyword>
<feature type="chain" id="PRO_5003784411" evidence="5">
    <location>
        <begin position="22"/>
        <end position="116"/>
    </location>
</feature>
<evidence type="ECO:0000256" key="2">
    <source>
        <dbReference type="ARBA" id="ARBA00022723"/>
    </source>
</evidence>
<keyword evidence="5" id="KW-0732">Signal</keyword>
<dbReference type="Gene3D" id="3.20.20.140">
    <property type="entry name" value="Metal-dependent hydrolases"/>
    <property type="match status" value="1"/>
</dbReference>
<evidence type="ECO:0000256" key="3">
    <source>
        <dbReference type="ARBA" id="ARBA00022801"/>
    </source>
</evidence>
<keyword evidence="2" id="KW-0479">Metal-binding</keyword>
<evidence type="ECO:0000256" key="1">
    <source>
        <dbReference type="ARBA" id="ARBA00001947"/>
    </source>
</evidence>
<dbReference type="GO" id="GO:0046872">
    <property type="term" value="F:metal ion binding"/>
    <property type="evidence" value="ECO:0007669"/>
    <property type="project" value="UniProtKB-KW"/>
</dbReference>
<organism evidence="7 8">
    <name type="scientific">Beauveria bassiana (strain ARSEF 2860)</name>
    <name type="common">White muscardine disease fungus</name>
    <name type="synonym">Tritirachium shiotae</name>
    <dbReference type="NCBI Taxonomy" id="655819"/>
    <lineage>
        <taxon>Eukaryota</taxon>
        <taxon>Fungi</taxon>
        <taxon>Dikarya</taxon>
        <taxon>Ascomycota</taxon>
        <taxon>Pezizomycotina</taxon>
        <taxon>Sordariomycetes</taxon>
        <taxon>Hypocreomycetidae</taxon>
        <taxon>Hypocreales</taxon>
        <taxon>Cordycipitaceae</taxon>
        <taxon>Beauveria</taxon>
    </lineage>
</organism>
<keyword evidence="8" id="KW-1185">Reference proteome</keyword>
<dbReference type="RefSeq" id="XP_008602881.1">
    <property type="nucleotide sequence ID" value="XM_008604659.1"/>
</dbReference>
<feature type="domain" description="Adenosine deaminase" evidence="6">
    <location>
        <begin position="2"/>
        <end position="86"/>
    </location>
</feature>
<evidence type="ECO:0000256" key="4">
    <source>
        <dbReference type="ARBA" id="ARBA00022833"/>
    </source>
</evidence>
<dbReference type="InterPro" id="IPR001365">
    <property type="entry name" value="A_deaminase_dom"/>
</dbReference>
<evidence type="ECO:0000313" key="8">
    <source>
        <dbReference type="Proteomes" id="UP000002762"/>
    </source>
</evidence>
<proteinExistence type="predicted"/>
<sequence length="116" mass="12156">MLLRQLAKAGTLLTLCPVSNAGLGGVATVQEVPIRDLLEAGVRLSINGDDPAYFGADLSGDYCAVQEALHLSMTECAMANPNQTTAAPVHSRPPLVNSARWVQSPSRLKACLRAAA</sequence>
<reference evidence="7 8" key="1">
    <citation type="journal article" date="2012" name="Sci. Rep.">
        <title>Genomic perspectives on the evolution of fungal entomopathogenicity in Beauveria bassiana.</title>
        <authorList>
            <person name="Xiao G."/>
            <person name="Ying S.H."/>
            <person name="Zheng P."/>
            <person name="Wang Z.L."/>
            <person name="Zhang S."/>
            <person name="Xie X.Q."/>
            <person name="Shang Y."/>
            <person name="St Leger R.J."/>
            <person name="Zhao G.P."/>
            <person name="Wang C."/>
            <person name="Feng M.G."/>
        </authorList>
    </citation>
    <scope>NUCLEOTIDE SEQUENCE [LARGE SCALE GENOMIC DNA]</scope>
    <source>
        <strain evidence="7 8">ARSEF 2860</strain>
    </source>
</reference>
<dbReference type="GO" id="GO:0005829">
    <property type="term" value="C:cytosol"/>
    <property type="evidence" value="ECO:0007669"/>
    <property type="project" value="TreeGrafter"/>
</dbReference>
<feature type="signal peptide" evidence="5">
    <location>
        <begin position="1"/>
        <end position="21"/>
    </location>
</feature>
<protein>
    <submittedName>
        <fullName evidence="7">Adenosine deaminase</fullName>
    </submittedName>
</protein>
<evidence type="ECO:0000256" key="5">
    <source>
        <dbReference type="SAM" id="SignalP"/>
    </source>
</evidence>
<gene>
    <name evidence="7" type="ORF">BBA_09562</name>
</gene>
<name>J5J457_BEAB2</name>
<dbReference type="GO" id="GO:0000034">
    <property type="term" value="F:adenine deaminase activity"/>
    <property type="evidence" value="ECO:0007669"/>
    <property type="project" value="TreeGrafter"/>
</dbReference>
<dbReference type="GO" id="GO:0043103">
    <property type="term" value="P:hypoxanthine salvage"/>
    <property type="evidence" value="ECO:0007669"/>
    <property type="project" value="TreeGrafter"/>
</dbReference>
<dbReference type="PANTHER" id="PTHR43114">
    <property type="entry name" value="ADENINE DEAMINASE"/>
    <property type="match status" value="1"/>
</dbReference>
<dbReference type="InParanoid" id="J5J457"/>
<dbReference type="InterPro" id="IPR006330">
    <property type="entry name" value="Ado/ade_deaminase"/>
</dbReference>
<dbReference type="GeneID" id="19892574"/>
<dbReference type="PANTHER" id="PTHR43114:SF6">
    <property type="entry name" value="ADENINE DEAMINASE"/>
    <property type="match status" value="1"/>
</dbReference>
<evidence type="ECO:0000313" key="7">
    <source>
        <dbReference type="EMBL" id="EJP61483.1"/>
    </source>
</evidence>
<dbReference type="HOGENOM" id="CLU_2203929_0_0_1"/>
<dbReference type="GO" id="GO:0006146">
    <property type="term" value="P:adenine catabolic process"/>
    <property type="evidence" value="ECO:0007669"/>
    <property type="project" value="TreeGrafter"/>
</dbReference>
<dbReference type="EMBL" id="JH725207">
    <property type="protein sequence ID" value="EJP61483.1"/>
    <property type="molecule type" value="Genomic_DNA"/>
</dbReference>
<dbReference type="InterPro" id="IPR032466">
    <property type="entry name" value="Metal_Hydrolase"/>
</dbReference>